<proteinExistence type="predicted"/>
<dbReference type="Proteomes" id="UP001216709">
    <property type="component" value="Unassembled WGS sequence"/>
</dbReference>
<protein>
    <submittedName>
        <fullName evidence="1">Uncharacterized protein</fullName>
    </submittedName>
</protein>
<evidence type="ECO:0000313" key="1">
    <source>
        <dbReference type="EMBL" id="MDE1453525.1"/>
    </source>
</evidence>
<accession>A0AAW6KCY2</accession>
<comment type="caution">
    <text evidence="1">The sequence shown here is derived from an EMBL/GenBank/DDBJ whole genome shotgun (WGS) entry which is preliminary data.</text>
</comment>
<gene>
    <name evidence="1" type="ORF">PVN32_15235</name>
</gene>
<evidence type="ECO:0000313" key="2">
    <source>
        <dbReference type="Proteomes" id="UP001216709"/>
    </source>
</evidence>
<organism evidence="1 2">
    <name type="scientific">Bacillus paralicheniformis</name>
    <dbReference type="NCBI Taxonomy" id="1648923"/>
    <lineage>
        <taxon>Bacteria</taxon>
        <taxon>Bacillati</taxon>
        <taxon>Bacillota</taxon>
        <taxon>Bacilli</taxon>
        <taxon>Bacillales</taxon>
        <taxon>Bacillaceae</taxon>
        <taxon>Bacillus</taxon>
    </lineage>
</organism>
<dbReference type="AlphaFoldDB" id="A0AAW6KCY2"/>
<dbReference type="EMBL" id="JARAFO010000053">
    <property type="protein sequence ID" value="MDE1453525.1"/>
    <property type="molecule type" value="Genomic_DNA"/>
</dbReference>
<name>A0AAW6KCY2_9BACI</name>
<sequence length="41" mass="4604">MKFDTKGEATLELRNSSVEVIEKLNVETTPIRIGDIPDDQT</sequence>
<reference evidence="1" key="1">
    <citation type="submission" date="2022-12" db="EMBL/GenBank/DDBJ databases">
        <title>Draft Genome Sequences of Bacillus licheniformis and Bacillus paralicheniformis strains isolated from Irish skim milk powders.</title>
        <authorList>
            <person name="Lourenco A."/>
            <person name="Li F."/>
            <person name="Geraldine D."/>
            <person name="Tobin J.T."/>
            <person name="Butler F."/>
            <person name="Jordan K."/>
            <person name="Obrien T."/>
        </authorList>
    </citation>
    <scope>NUCLEOTIDE SEQUENCE</scope>
    <source>
        <strain evidence="1">3370</strain>
    </source>
</reference>
<dbReference type="RefSeq" id="WP_268408491.1">
    <property type="nucleotide sequence ID" value="NZ_JARAFO010000053.1"/>
</dbReference>